<dbReference type="SUPFAM" id="SSF50998">
    <property type="entry name" value="Quinoprotein alcohol dehydrogenase-like"/>
    <property type="match status" value="1"/>
</dbReference>
<accession>A0AAD9TMF5</accession>
<evidence type="ECO:0000259" key="6">
    <source>
        <dbReference type="Pfam" id="PF13193"/>
    </source>
</evidence>
<dbReference type="Pfam" id="PF13193">
    <property type="entry name" value="AMP-binding_C"/>
    <property type="match status" value="1"/>
</dbReference>
<reference evidence="8" key="1">
    <citation type="journal article" date="2023" name="Plant J.">
        <title>Genome sequences and population genomics provide insights into the demographic history, inbreeding, and mutation load of two 'living fossil' tree species of Dipteronia.</title>
        <authorList>
            <person name="Feng Y."/>
            <person name="Comes H.P."/>
            <person name="Chen J."/>
            <person name="Zhu S."/>
            <person name="Lu R."/>
            <person name="Zhang X."/>
            <person name="Li P."/>
            <person name="Qiu J."/>
            <person name="Olsen K.M."/>
            <person name="Qiu Y."/>
        </authorList>
    </citation>
    <scope>NUCLEOTIDE SEQUENCE</scope>
    <source>
        <strain evidence="8">KIB01</strain>
    </source>
</reference>
<dbReference type="InterPro" id="IPR018391">
    <property type="entry name" value="PQQ_b-propeller_rpt"/>
</dbReference>
<evidence type="ECO:0000313" key="9">
    <source>
        <dbReference type="Proteomes" id="UP001280121"/>
    </source>
</evidence>
<feature type="domain" description="AMP-dependent synthetase/ligase" evidence="5">
    <location>
        <begin position="122"/>
        <end position="449"/>
    </location>
</feature>
<dbReference type="SUPFAM" id="SSF56801">
    <property type="entry name" value="Acetyl-CoA synthetase-like"/>
    <property type="match status" value="1"/>
</dbReference>
<keyword evidence="1" id="KW-0963">Cytoplasm</keyword>
<dbReference type="InterPro" id="IPR052091">
    <property type="entry name" value="Beta-ala_Activ/Resist"/>
</dbReference>
<dbReference type="Gene3D" id="2.130.10.10">
    <property type="entry name" value="YVTN repeat-like/Quinoprotein amine dehydrogenase"/>
    <property type="match status" value="2"/>
</dbReference>
<evidence type="ECO:0000259" key="7">
    <source>
        <dbReference type="Pfam" id="PF13570"/>
    </source>
</evidence>
<sequence>MSGQKKQQHCCLSHEFLRAATLNPSKIAVIHAATTTSPSNHHPPVVYEGDRCFTFSEVSASVHSLSSRLRSILHGSRDPHLITPQPSRNNLNCQRPAPVYTFISSTSNEGKLTDSMNMYTPKVIGLYMPPSVEYIVSVLSILRIGEAFLPLNPFWPKDRILSIISSSNVDLVIACGTSFSESGCYPLDKSHWLLECGICPVLCFFIEERVEELIDVSNIIWPCEHERQRSFCYLMYTSGSTGKPKGVCGTEQGLLNRFLWMQDLYPLHGEDILLFKTSISFIDHLQEFLSAVLTACTLVIPPVIELKRNLFGIIEVLQAYSISRLTTVPSLMRAILPALQSQPEMRISSSLKLLVLSGEVLPISLWDMLSKLLPKISILNLYGSTEVSGDCTYFDCNRLSNILETETLTSVPIGVPISNCDVVLAESDTDTPNQGEIYIGGLCVANGYFSESTLMSLENVNLHQNSISNHSVNGGSIMYFRTGDFAKRLQSGDLVFLGRKDRTIKVNGQRMALDEIEFVLREYPDVIDAAVIFRKIQEELPILEAFILLQKKEKSSEIFISSIKSWMINKLPLAMIPNRFICIESLPMTPSGKVDYASLAGSTIVTMHPQDEIVNTKTSILLQVIKKAFGDALTVEEIFDDDNFFVMGGNSIAAAHVAHNLGIDMRLIYNFQTPSKLQTALLQKKVSCNRDASADPNYKVNQEADKGNTSHSVYTSNDNLLTQELLRLHNEKNENHPIMSKRLKVDSDKHVALDLGQKDGFPLNCASSPMSCSFSRCNKMMYEVGNKGNDPCQVPWSVEVPGNRKGFIHELWKVYMESCVDASPLLVLKGSDIYLFVGSHSHKFLCLDAKSGCVQWETKLEGRVECSAAVVGDFSLVVVGCYKGKIYFLDFSNGSIWWIFQTDGEVKCQPAVDVPRQLIWCGSHDHSLYGLDFINRCCVYKLSCGGSIFGSPAIDEVHDTLYVASTSGRVTAISVKALPFHTLWLHELQVPVFGSLSVTSPNRYVICCLVDGHVVALDLSGSIIWRYKTGGPVFAGACTSFSLPSQVLVCSRNGSVYSFEPEKGELLWEYSVGDPITASAYVDENLKLISETSSLADRLVCVCASSGSIYIIRINSDVSKMKNPLREKVQEFARLEMQGDVFSSPVMIGGRIFVGCRDDYVHCIAAGTQNLVEE</sequence>
<dbReference type="CDD" id="cd05930">
    <property type="entry name" value="A_NRPS"/>
    <property type="match status" value="1"/>
</dbReference>
<dbReference type="PROSITE" id="PS00455">
    <property type="entry name" value="AMP_BINDING"/>
    <property type="match status" value="1"/>
</dbReference>
<dbReference type="Gene3D" id="3.30.300.30">
    <property type="match status" value="1"/>
</dbReference>
<dbReference type="PANTHER" id="PTHR44394">
    <property type="entry name" value="BETA-ALANINE-ACTIVATING ENZYME"/>
    <property type="match status" value="1"/>
</dbReference>
<organism evidence="8 9">
    <name type="scientific">Dipteronia dyeriana</name>
    <dbReference type="NCBI Taxonomy" id="168575"/>
    <lineage>
        <taxon>Eukaryota</taxon>
        <taxon>Viridiplantae</taxon>
        <taxon>Streptophyta</taxon>
        <taxon>Embryophyta</taxon>
        <taxon>Tracheophyta</taxon>
        <taxon>Spermatophyta</taxon>
        <taxon>Magnoliopsida</taxon>
        <taxon>eudicotyledons</taxon>
        <taxon>Gunneridae</taxon>
        <taxon>Pentapetalae</taxon>
        <taxon>rosids</taxon>
        <taxon>malvids</taxon>
        <taxon>Sapindales</taxon>
        <taxon>Sapindaceae</taxon>
        <taxon>Hippocastanoideae</taxon>
        <taxon>Acereae</taxon>
        <taxon>Dipteronia</taxon>
    </lineage>
</organism>
<dbReference type="Pfam" id="PF00501">
    <property type="entry name" value="AMP-binding"/>
    <property type="match status" value="1"/>
</dbReference>
<name>A0AAD9TMF5_9ROSI</name>
<dbReference type="Proteomes" id="UP001280121">
    <property type="component" value="Unassembled WGS sequence"/>
</dbReference>
<gene>
    <name evidence="8" type="ORF">Ddye_026298</name>
</gene>
<dbReference type="FunFam" id="3.30.300.30:FF:000012">
    <property type="entry name" value="D-alanine--D-alanyl carrier protein ligase"/>
    <property type="match status" value="1"/>
</dbReference>
<keyword evidence="2" id="KW-0547">Nucleotide-binding</keyword>
<keyword evidence="9" id="KW-1185">Reference proteome</keyword>
<evidence type="ECO:0000256" key="2">
    <source>
        <dbReference type="ARBA" id="ARBA00022741"/>
    </source>
</evidence>
<dbReference type="InterPro" id="IPR000873">
    <property type="entry name" value="AMP-dep_synth/lig_dom"/>
</dbReference>
<dbReference type="Gene3D" id="1.10.1200.10">
    <property type="entry name" value="ACP-like"/>
    <property type="match status" value="1"/>
</dbReference>
<dbReference type="GO" id="GO:0043041">
    <property type="term" value="P:amino acid activation for nonribosomal peptide biosynthetic process"/>
    <property type="evidence" value="ECO:0007669"/>
    <property type="project" value="TreeGrafter"/>
</dbReference>
<dbReference type="InterPro" id="IPR020845">
    <property type="entry name" value="AMP-binding_CS"/>
</dbReference>
<comment type="caution">
    <text evidence="8">The sequence shown here is derived from an EMBL/GenBank/DDBJ whole genome shotgun (WGS) entry which is preliminary data.</text>
</comment>
<dbReference type="InterPro" id="IPR042099">
    <property type="entry name" value="ANL_N_sf"/>
</dbReference>
<evidence type="ECO:0000256" key="3">
    <source>
        <dbReference type="ARBA" id="ARBA00022840"/>
    </source>
</evidence>
<proteinExistence type="predicted"/>
<dbReference type="PANTHER" id="PTHR44394:SF1">
    <property type="entry name" value="BETA-ALANINE-ACTIVATING ENZYME"/>
    <property type="match status" value="1"/>
</dbReference>
<keyword evidence="3" id="KW-0067">ATP-binding</keyword>
<protein>
    <recommendedName>
        <fullName evidence="10">4-coumarate--CoA ligase</fullName>
    </recommendedName>
</protein>
<dbReference type="InterPro" id="IPR002372">
    <property type="entry name" value="PQQ_rpt_dom"/>
</dbReference>
<dbReference type="FunFam" id="2.130.10.10:FF:000883">
    <property type="entry name" value="Putative acyl-activating enzyme 19"/>
    <property type="match status" value="1"/>
</dbReference>
<dbReference type="FunFam" id="3.40.50.12780:FF:000049">
    <property type="entry name" value="Putative acyl-activating enzyme 19"/>
    <property type="match status" value="1"/>
</dbReference>
<dbReference type="GO" id="GO:0005524">
    <property type="term" value="F:ATP binding"/>
    <property type="evidence" value="ECO:0007669"/>
    <property type="project" value="UniProtKB-KW"/>
</dbReference>
<dbReference type="AlphaFoldDB" id="A0AAD9TMF5"/>
<dbReference type="InterPro" id="IPR045851">
    <property type="entry name" value="AMP-bd_C_sf"/>
</dbReference>
<dbReference type="EMBL" id="JANJYI010000008">
    <property type="protein sequence ID" value="KAK2638503.1"/>
    <property type="molecule type" value="Genomic_DNA"/>
</dbReference>
<dbReference type="SUPFAM" id="SSF47336">
    <property type="entry name" value="ACP-like"/>
    <property type="match status" value="1"/>
</dbReference>
<feature type="region of interest" description="Disordered" evidence="4">
    <location>
        <begin position="693"/>
        <end position="713"/>
    </location>
</feature>
<evidence type="ECO:0000259" key="5">
    <source>
        <dbReference type="Pfam" id="PF00501"/>
    </source>
</evidence>
<evidence type="ECO:0000313" key="8">
    <source>
        <dbReference type="EMBL" id="KAK2638503.1"/>
    </source>
</evidence>
<dbReference type="InterPro" id="IPR011047">
    <property type="entry name" value="Quinoprotein_ADH-like_sf"/>
</dbReference>
<dbReference type="Pfam" id="PF13570">
    <property type="entry name" value="Beta-prop_ACSF4"/>
    <property type="match status" value="1"/>
</dbReference>
<evidence type="ECO:0000256" key="1">
    <source>
        <dbReference type="ARBA" id="ARBA00022490"/>
    </source>
</evidence>
<dbReference type="InterPro" id="IPR036736">
    <property type="entry name" value="ACP-like_sf"/>
</dbReference>
<dbReference type="SMART" id="SM00564">
    <property type="entry name" value="PQQ"/>
    <property type="match status" value="4"/>
</dbReference>
<evidence type="ECO:0000256" key="4">
    <source>
        <dbReference type="SAM" id="MobiDB-lite"/>
    </source>
</evidence>
<feature type="domain" description="AMP-binding enzyme C-terminal" evidence="6">
    <location>
        <begin position="515"/>
        <end position="593"/>
    </location>
</feature>
<feature type="domain" description="Pyrrolo-quinoline quinone repeat" evidence="7">
    <location>
        <begin position="816"/>
        <end position="1165"/>
    </location>
</feature>
<dbReference type="Gene3D" id="3.40.50.12780">
    <property type="entry name" value="N-terminal domain of ligase-like"/>
    <property type="match status" value="1"/>
</dbReference>
<dbReference type="InterPro" id="IPR015943">
    <property type="entry name" value="WD40/YVTN_repeat-like_dom_sf"/>
</dbReference>
<dbReference type="InterPro" id="IPR025110">
    <property type="entry name" value="AMP-bd_C"/>
</dbReference>
<evidence type="ECO:0008006" key="10">
    <source>
        <dbReference type="Google" id="ProtNLM"/>
    </source>
</evidence>